<dbReference type="Proteomes" id="UP001596138">
    <property type="component" value="Unassembled WGS sequence"/>
</dbReference>
<reference evidence="3" key="1">
    <citation type="journal article" date="2019" name="Int. J. Syst. Evol. Microbiol.">
        <title>The Global Catalogue of Microorganisms (GCM) 10K type strain sequencing project: providing services to taxonomists for standard genome sequencing and annotation.</title>
        <authorList>
            <consortium name="The Broad Institute Genomics Platform"/>
            <consortium name="The Broad Institute Genome Sequencing Center for Infectious Disease"/>
            <person name="Wu L."/>
            <person name="Ma J."/>
        </authorList>
    </citation>
    <scope>NUCLEOTIDE SEQUENCE [LARGE SCALE GENOMIC DNA]</scope>
    <source>
        <strain evidence="3">CGMCC 4.7317</strain>
    </source>
</reference>
<dbReference type="SUPFAM" id="SSF54001">
    <property type="entry name" value="Cysteine proteinases"/>
    <property type="match status" value="1"/>
</dbReference>
<dbReference type="EMBL" id="JBHSTI010000002">
    <property type="protein sequence ID" value="MFC6236577.1"/>
    <property type="molecule type" value="Genomic_DNA"/>
</dbReference>
<keyword evidence="3" id="KW-1185">Reference proteome</keyword>
<protein>
    <recommendedName>
        <fullName evidence="4">NlpC/P60 domain-containing protein</fullName>
    </recommendedName>
</protein>
<evidence type="ECO:0000313" key="3">
    <source>
        <dbReference type="Proteomes" id="UP001596138"/>
    </source>
</evidence>
<evidence type="ECO:0008006" key="4">
    <source>
        <dbReference type="Google" id="ProtNLM"/>
    </source>
</evidence>
<evidence type="ECO:0000256" key="1">
    <source>
        <dbReference type="SAM" id="MobiDB-lite"/>
    </source>
</evidence>
<organism evidence="2 3">
    <name type="scientific">Longivirga aurantiaca</name>
    <dbReference type="NCBI Taxonomy" id="1837743"/>
    <lineage>
        <taxon>Bacteria</taxon>
        <taxon>Bacillati</taxon>
        <taxon>Actinomycetota</taxon>
        <taxon>Actinomycetes</taxon>
        <taxon>Sporichthyales</taxon>
        <taxon>Sporichthyaceae</taxon>
        <taxon>Longivirga</taxon>
    </lineage>
</organism>
<comment type="caution">
    <text evidence="2">The sequence shown here is derived from an EMBL/GenBank/DDBJ whole genome shotgun (WGS) entry which is preliminary data.</text>
</comment>
<accession>A0ABW1SX22</accession>
<gene>
    <name evidence="2" type="ORF">ACFQGU_01705</name>
</gene>
<proteinExistence type="predicted"/>
<dbReference type="InterPro" id="IPR038765">
    <property type="entry name" value="Papain-like_cys_pep_sf"/>
</dbReference>
<sequence>MGRVTLDPHYAKVSPTALRPGDLVLYDTCPQGGCPYKHVVMYLGADTSGAEWMLHTNSCGDVAKVERFWGFPNEGSHTFLVARRVLALPGEKVVGSAGMPLRPAKPAAPRSDGASGAIG</sequence>
<dbReference type="RefSeq" id="WP_386763619.1">
    <property type="nucleotide sequence ID" value="NZ_JBHSTI010000002.1"/>
</dbReference>
<evidence type="ECO:0000313" key="2">
    <source>
        <dbReference type="EMBL" id="MFC6236577.1"/>
    </source>
</evidence>
<feature type="region of interest" description="Disordered" evidence="1">
    <location>
        <begin position="98"/>
        <end position="119"/>
    </location>
</feature>
<dbReference type="Gene3D" id="3.90.1720.10">
    <property type="entry name" value="endopeptidase domain like (from Nostoc punctiforme)"/>
    <property type="match status" value="1"/>
</dbReference>
<name>A0ABW1SX22_9ACTN</name>